<evidence type="ECO:0000256" key="3">
    <source>
        <dbReference type="ARBA" id="ARBA00022576"/>
    </source>
</evidence>
<dbReference type="InterPro" id="IPR036390">
    <property type="entry name" value="WH_DNA-bd_sf"/>
</dbReference>
<dbReference type="SUPFAM" id="SSF46785">
    <property type="entry name" value="Winged helix' DNA-binding domain"/>
    <property type="match status" value="1"/>
</dbReference>
<evidence type="ECO:0000313" key="9">
    <source>
        <dbReference type="EMBL" id="KON87814.1"/>
    </source>
</evidence>
<dbReference type="InterPro" id="IPR015424">
    <property type="entry name" value="PyrdxlP-dep_Trfase"/>
</dbReference>
<dbReference type="SUPFAM" id="SSF53383">
    <property type="entry name" value="PLP-dependent transferases"/>
    <property type="match status" value="1"/>
</dbReference>
<evidence type="ECO:0000256" key="7">
    <source>
        <dbReference type="ARBA" id="ARBA00023163"/>
    </source>
</evidence>
<name>A0A0M0GD83_SPOGL</name>
<dbReference type="RefSeq" id="WP_053435167.1">
    <property type="nucleotide sequence ID" value="NZ_LGUF01000007.1"/>
</dbReference>
<dbReference type="EMBL" id="LGUF01000007">
    <property type="protein sequence ID" value="KON87814.1"/>
    <property type="molecule type" value="Genomic_DNA"/>
</dbReference>
<dbReference type="InterPro" id="IPR036388">
    <property type="entry name" value="WH-like_DNA-bd_sf"/>
</dbReference>
<dbReference type="GO" id="GO:0003700">
    <property type="term" value="F:DNA-binding transcription factor activity"/>
    <property type="evidence" value="ECO:0007669"/>
    <property type="project" value="InterPro"/>
</dbReference>
<keyword evidence="10" id="KW-1185">Reference proteome</keyword>
<dbReference type="PANTHER" id="PTHR46577">
    <property type="entry name" value="HTH-TYPE TRANSCRIPTIONAL REGULATORY PROTEIN GABR"/>
    <property type="match status" value="1"/>
</dbReference>
<dbReference type="SMART" id="SM00345">
    <property type="entry name" value="HTH_GNTR"/>
    <property type="match status" value="1"/>
</dbReference>
<dbReference type="Gene3D" id="1.10.10.10">
    <property type="entry name" value="Winged helix-like DNA-binding domain superfamily/Winged helix DNA-binding domain"/>
    <property type="match status" value="1"/>
</dbReference>
<dbReference type="STRING" id="1459.AF332_13905"/>
<sequence>MSELTPNLDYTSNEPLYVQLYKYIKSEIKSGNLAVMAKLPSKRKFAEYLKVSENTIESAYEQLIAEGYIESKARKGYFVCEVEQYHFASSMEAPSAEEKQHIEGKYNYHFTHSGVDIRTFPFSVFRRLTNQVMNMDNGEVLMLGHPQGEFDLRKEIAGYLYKSRGVNCSPSQIILGSGTQYSMKLLLQLLDGSIFAVEDPGYHRKLVIFEKGLENVREIPLDKDGLILSKLKKSSANIVFVTPSHQFPCGMIMPIARRMQLLKWAKEKPGRYIIEDDYDSEFRYTGMPIPALQGLDKDEKVIYMGTFSKALLPSLRISYMVLPRPLLEIYQEDYFFYAQTVSRTDQEVLRRFLQDGYWEKHIHKMRLVYRKKRDSLIAAISSHFPRGAEVIGQDSGLHILLRPNNDMSEQELIAKASEAGIKIYPVSQFGKNDGHTVLLGFALISEEDLSKAIRILARSWNEMNTL</sequence>
<keyword evidence="3" id="KW-0808">Transferase</keyword>
<keyword evidence="3" id="KW-0032">Aminotransferase</keyword>
<evidence type="ECO:0000256" key="2">
    <source>
        <dbReference type="ARBA" id="ARBA00005384"/>
    </source>
</evidence>
<dbReference type="GO" id="GO:0003677">
    <property type="term" value="F:DNA binding"/>
    <property type="evidence" value="ECO:0007669"/>
    <property type="project" value="UniProtKB-KW"/>
</dbReference>
<dbReference type="GO" id="GO:0008483">
    <property type="term" value="F:transaminase activity"/>
    <property type="evidence" value="ECO:0007669"/>
    <property type="project" value="UniProtKB-KW"/>
</dbReference>
<dbReference type="InterPro" id="IPR015421">
    <property type="entry name" value="PyrdxlP-dep_Trfase_major"/>
</dbReference>
<evidence type="ECO:0000256" key="1">
    <source>
        <dbReference type="ARBA" id="ARBA00001933"/>
    </source>
</evidence>
<dbReference type="PANTHER" id="PTHR46577:SF1">
    <property type="entry name" value="HTH-TYPE TRANSCRIPTIONAL REGULATORY PROTEIN GABR"/>
    <property type="match status" value="1"/>
</dbReference>
<dbReference type="InterPro" id="IPR000524">
    <property type="entry name" value="Tscrpt_reg_HTH_GntR"/>
</dbReference>
<dbReference type="PROSITE" id="PS50949">
    <property type="entry name" value="HTH_GNTR"/>
    <property type="match status" value="1"/>
</dbReference>
<evidence type="ECO:0000313" key="10">
    <source>
        <dbReference type="Proteomes" id="UP000037109"/>
    </source>
</evidence>
<dbReference type="AlphaFoldDB" id="A0A0M0GD83"/>
<comment type="caution">
    <text evidence="9">The sequence shown here is derived from an EMBL/GenBank/DDBJ whole genome shotgun (WGS) entry which is preliminary data.</text>
</comment>
<accession>A0A0M0GD83</accession>
<gene>
    <name evidence="9" type="ORF">AF332_13905</name>
</gene>
<feature type="domain" description="HTH gntR-type" evidence="8">
    <location>
        <begin position="14"/>
        <end position="82"/>
    </location>
</feature>
<evidence type="ECO:0000256" key="5">
    <source>
        <dbReference type="ARBA" id="ARBA00023015"/>
    </source>
</evidence>
<dbReference type="Proteomes" id="UP000037109">
    <property type="component" value="Unassembled WGS sequence"/>
</dbReference>
<dbReference type="InterPro" id="IPR004839">
    <property type="entry name" value="Aminotransferase_I/II_large"/>
</dbReference>
<evidence type="ECO:0000259" key="8">
    <source>
        <dbReference type="PROSITE" id="PS50949"/>
    </source>
</evidence>
<dbReference type="OrthoDB" id="9808770at2"/>
<reference evidence="10" key="1">
    <citation type="submission" date="2015-07" db="EMBL/GenBank/DDBJ databases">
        <title>Fjat-10036 dsm4.</title>
        <authorList>
            <person name="Liu B."/>
            <person name="Wang J."/>
            <person name="Zhu Y."/>
            <person name="Liu G."/>
            <person name="Chen Q."/>
            <person name="Chen Z."/>
            <person name="Lan J."/>
            <person name="Che J."/>
            <person name="Ge C."/>
            <person name="Shi H."/>
            <person name="Pan Z."/>
            <person name="Liu X."/>
        </authorList>
    </citation>
    <scope>NUCLEOTIDE SEQUENCE [LARGE SCALE GENOMIC DNA]</scope>
    <source>
        <strain evidence="10">DSM 4</strain>
    </source>
</reference>
<keyword evidence="4" id="KW-0663">Pyridoxal phosphate</keyword>
<dbReference type="Pfam" id="PF00392">
    <property type="entry name" value="GntR"/>
    <property type="match status" value="1"/>
</dbReference>
<dbReference type="Gene3D" id="3.40.640.10">
    <property type="entry name" value="Type I PLP-dependent aspartate aminotransferase-like (Major domain)"/>
    <property type="match status" value="1"/>
</dbReference>
<dbReference type="CDD" id="cd07377">
    <property type="entry name" value="WHTH_GntR"/>
    <property type="match status" value="1"/>
</dbReference>
<proteinExistence type="inferred from homology"/>
<keyword evidence="7" id="KW-0804">Transcription</keyword>
<comment type="cofactor">
    <cofactor evidence="1">
        <name>pyridoxal 5'-phosphate</name>
        <dbReference type="ChEBI" id="CHEBI:597326"/>
    </cofactor>
</comment>
<dbReference type="InterPro" id="IPR051446">
    <property type="entry name" value="HTH_trans_reg/aminotransferase"/>
</dbReference>
<keyword evidence="6" id="KW-0238">DNA-binding</keyword>
<dbReference type="CDD" id="cd00609">
    <property type="entry name" value="AAT_like"/>
    <property type="match status" value="1"/>
</dbReference>
<dbReference type="PATRIC" id="fig|1459.3.peg.3007"/>
<comment type="similarity">
    <text evidence="2">In the C-terminal section; belongs to the class-I pyridoxal-phosphate-dependent aminotransferase family.</text>
</comment>
<keyword evidence="5" id="KW-0805">Transcription regulation</keyword>
<protein>
    <submittedName>
        <fullName evidence="9">GntR family transcriptional regulator</fullName>
    </submittedName>
</protein>
<dbReference type="Pfam" id="PF00155">
    <property type="entry name" value="Aminotran_1_2"/>
    <property type="match status" value="1"/>
</dbReference>
<evidence type="ECO:0000256" key="6">
    <source>
        <dbReference type="ARBA" id="ARBA00023125"/>
    </source>
</evidence>
<dbReference type="GO" id="GO:0030170">
    <property type="term" value="F:pyridoxal phosphate binding"/>
    <property type="evidence" value="ECO:0007669"/>
    <property type="project" value="InterPro"/>
</dbReference>
<organism evidence="9 10">
    <name type="scientific">Sporosarcina globispora</name>
    <name type="common">Bacillus globisporus</name>
    <dbReference type="NCBI Taxonomy" id="1459"/>
    <lineage>
        <taxon>Bacteria</taxon>
        <taxon>Bacillati</taxon>
        <taxon>Bacillota</taxon>
        <taxon>Bacilli</taxon>
        <taxon>Bacillales</taxon>
        <taxon>Caryophanaceae</taxon>
        <taxon>Sporosarcina</taxon>
    </lineage>
</organism>
<evidence type="ECO:0000256" key="4">
    <source>
        <dbReference type="ARBA" id="ARBA00022898"/>
    </source>
</evidence>